<feature type="domain" description="HAMP" evidence="10">
    <location>
        <begin position="215"/>
        <end position="268"/>
    </location>
</feature>
<feature type="transmembrane region" description="Helical" evidence="8">
    <location>
        <begin position="192"/>
        <end position="214"/>
    </location>
</feature>
<evidence type="ECO:0000256" key="8">
    <source>
        <dbReference type="SAM" id="Phobius"/>
    </source>
</evidence>
<dbReference type="PANTHER" id="PTHR32089:SF119">
    <property type="entry name" value="METHYL-ACCEPTING CHEMOTAXIS PROTEIN CTPL"/>
    <property type="match status" value="1"/>
</dbReference>
<evidence type="ECO:0000256" key="7">
    <source>
        <dbReference type="PROSITE-ProRule" id="PRU00284"/>
    </source>
</evidence>
<dbReference type="EMBL" id="MDUX01000044">
    <property type="protein sequence ID" value="KAF7598565.1"/>
    <property type="molecule type" value="Genomic_DNA"/>
</dbReference>
<evidence type="ECO:0000256" key="2">
    <source>
        <dbReference type="ARBA" id="ARBA00022692"/>
    </source>
</evidence>
<dbReference type="Gene3D" id="1.10.287.950">
    <property type="entry name" value="Methyl-accepting chemotaxis protein"/>
    <property type="match status" value="1"/>
</dbReference>
<dbReference type="PRINTS" id="PR00260">
    <property type="entry name" value="CHEMTRNSDUCR"/>
</dbReference>
<evidence type="ECO:0000256" key="1">
    <source>
        <dbReference type="ARBA" id="ARBA00004141"/>
    </source>
</evidence>
<dbReference type="GO" id="GO:0016020">
    <property type="term" value="C:membrane"/>
    <property type="evidence" value="ECO:0007669"/>
    <property type="project" value="UniProtKB-SubCell"/>
</dbReference>
<reference evidence="12 13" key="2">
    <citation type="submission" date="2017-07" db="EMBL/GenBank/DDBJ databases">
        <title>Candidatus Dactylopiibacterium carminicum, a nitrogen-fixing symbiont of the cochineal insect Dactylopius coccus and Dactylopius opuntiae (Hemiptera: Coccoidea: Dactylopiidae).</title>
        <authorList>
            <person name="Vera A."/>
        </authorList>
    </citation>
    <scope>NUCLEOTIDE SEQUENCE [LARGE SCALE GENOMIC DNA]</scope>
    <source>
        <strain evidence="12 13">NFDCM</strain>
    </source>
</reference>
<keyword evidence="3 8" id="KW-1133">Transmembrane helix</keyword>
<evidence type="ECO:0000313" key="14">
    <source>
        <dbReference type="Proteomes" id="UP000623509"/>
    </source>
</evidence>
<evidence type="ECO:0000313" key="11">
    <source>
        <dbReference type="EMBL" id="KAF7598565.1"/>
    </source>
</evidence>
<evidence type="ECO:0000259" key="10">
    <source>
        <dbReference type="PROSITE" id="PS50885"/>
    </source>
</evidence>
<dbReference type="AlphaFoldDB" id="A0A272EQE0"/>
<evidence type="ECO:0000259" key="9">
    <source>
        <dbReference type="PROSITE" id="PS50111"/>
    </source>
</evidence>
<keyword evidence="4 8" id="KW-0472">Membrane</keyword>
<dbReference type="SUPFAM" id="SSF58104">
    <property type="entry name" value="Methyl-accepting chemotaxis protein (MCP) signaling domain"/>
    <property type="match status" value="1"/>
</dbReference>
<dbReference type="Proteomes" id="UP000216107">
    <property type="component" value="Unassembled WGS sequence"/>
</dbReference>
<dbReference type="Proteomes" id="UP000623509">
    <property type="component" value="Unassembled WGS sequence"/>
</dbReference>
<evidence type="ECO:0000256" key="4">
    <source>
        <dbReference type="ARBA" id="ARBA00023136"/>
    </source>
</evidence>
<dbReference type="GO" id="GO:0006935">
    <property type="term" value="P:chemotaxis"/>
    <property type="evidence" value="ECO:0007669"/>
    <property type="project" value="InterPro"/>
</dbReference>
<gene>
    <name evidence="11" type="ORF">BGI27_12455</name>
    <name evidence="12" type="ORF">CGU29_12295</name>
</gene>
<dbReference type="PANTHER" id="PTHR32089">
    <property type="entry name" value="METHYL-ACCEPTING CHEMOTAXIS PROTEIN MCPB"/>
    <property type="match status" value="1"/>
</dbReference>
<dbReference type="InterPro" id="IPR003660">
    <property type="entry name" value="HAMP_dom"/>
</dbReference>
<dbReference type="PROSITE" id="PS50111">
    <property type="entry name" value="CHEMOTAXIS_TRANSDUC_2"/>
    <property type="match status" value="1"/>
</dbReference>
<sequence>MTIRKKLILLVLISAFSVILLGGYGLWQTWGLSARLVQGLDQAMQQSALQLSVAQAQIRFKTQVQEWKNILIRGNDRAAYERYWRQFEDEEKWVAEALTQVAGQMQSGGMDAAPALAALGELKLLGERYRAALKEFDGEDAEAGKRVDVAVRGMDRSLASALDKLEEEIGSHARANALARGHEAQAVASASAYVTATVAVVVLLLLAISGWLVARSVLRAVTGLQGTMQKVEQDWDLALRATAQGGDELSQCAVALNAMLSRFQQIVQGIHRQVEALQIQSVSIASAVQQVREAADTQNGSAAAVAAAIEELSVSVGQVGDAAQEAEQLAHESRTGAEQGGQSVIAGNRQLEELLARVQLTADKLATLGNHSDAISGIVQTVKEIADQTNLLALNAAIEAARAGEQGRGFAVVADEVRKLAEDTGRATSRIQELVNLIQGSTRDAIQDAHGVVEGFEQQMRQARESGSLMEGIAQAAVHASAASVRINDALREQTSASQLIAGQVEQIASMSESNTQAVGIVDQGTRSLHALAAELAQAVRRFKV</sequence>
<feature type="domain" description="Methyl-accepting transducer" evidence="9">
    <location>
        <begin position="273"/>
        <end position="509"/>
    </location>
</feature>
<comment type="subcellular location">
    <subcellularLocation>
        <location evidence="1">Membrane</location>
        <topology evidence="1">Multi-pass membrane protein</topology>
    </subcellularLocation>
</comment>
<comment type="caution">
    <text evidence="12">The sequence shown here is derived from an EMBL/GenBank/DDBJ whole genome shotgun (WGS) entry which is preliminary data.</text>
</comment>
<evidence type="ECO:0000256" key="3">
    <source>
        <dbReference type="ARBA" id="ARBA00022989"/>
    </source>
</evidence>
<dbReference type="InterPro" id="IPR004089">
    <property type="entry name" value="MCPsignal_dom"/>
</dbReference>
<keyword evidence="14" id="KW-1185">Reference proteome</keyword>
<evidence type="ECO:0000256" key="6">
    <source>
        <dbReference type="ARBA" id="ARBA00029447"/>
    </source>
</evidence>
<accession>A0A272EQE0</accession>
<comment type="similarity">
    <text evidence="6">Belongs to the methyl-accepting chemotaxis (MCP) protein family.</text>
</comment>
<dbReference type="SMART" id="SM00283">
    <property type="entry name" value="MA"/>
    <property type="match status" value="1"/>
</dbReference>
<organism evidence="12 13">
    <name type="scientific">Candidatus Dactylopiibacterium carminicum</name>
    <dbReference type="NCBI Taxonomy" id="857335"/>
    <lineage>
        <taxon>Bacteria</taxon>
        <taxon>Pseudomonadati</taxon>
        <taxon>Pseudomonadota</taxon>
        <taxon>Betaproteobacteria</taxon>
        <taxon>Rhodocyclales</taxon>
        <taxon>Rhodocyclaceae</taxon>
        <taxon>Candidatus Dactylopiibacterium</taxon>
    </lineage>
</organism>
<evidence type="ECO:0000313" key="12">
    <source>
        <dbReference type="EMBL" id="PAS92301.1"/>
    </source>
</evidence>
<dbReference type="InterPro" id="IPR004090">
    <property type="entry name" value="Chemotax_Me-accpt_rcpt"/>
</dbReference>
<reference evidence="11 14" key="1">
    <citation type="submission" date="2016-08" db="EMBL/GenBank/DDBJ databases">
        <title>Candidatus Dactylopiibacterium carminicum genome sequence.</title>
        <authorList>
            <person name="Ramirez-Puebla S.T."/>
            <person name="Ormeno-Orrillo E."/>
            <person name="Vera-Ponce De Leon A."/>
            <person name="Luis L."/>
            <person name="Sanchez-Flores A."/>
            <person name="Monica R."/>
            <person name="Martinez-Romero E."/>
        </authorList>
    </citation>
    <scope>NUCLEOTIDE SEQUENCE [LARGE SCALE GENOMIC DNA]</scope>
    <source>
        <strain evidence="11">END1</strain>
    </source>
</reference>
<dbReference type="RefSeq" id="WP_095525201.1">
    <property type="nucleotide sequence ID" value="NZ_MDUX01000044.1"/>
</dbReference>
<dbReference type="Pfam" id="PF00015">
    <property type="entry name" value="MCPsignal"/>
    <property type="match status" value="1"/>
</dbReference>
<protein>
    <submittedName>
        <fullName evidence="11">Methyl-accepting chemotaxis protein</fullName>
    </submittedName>
</protein>
<evidence type="ECO:0000256" key="5">
    <source>
        <dbReference type="ARBA" id="ARBA00023224"/>
    </source>
</evidence>
<dbReference type="GO" id="GO:0004888">
    <property type="term" value="F:transmembrane signaling receptor activity"/>
    <property type="evidence" value="ECO:0007669"/>
    <property type="project" value="InterPro"/>
</dbReference>
<dbReference type="FunFam" id="1.10.287.950:FF:000001">
    <property type="entry name" value="Methyl-accepting chemotaxis sensory transducer"/>
    <property type="match status" value="1"/>
</dbReference>
<dbReference type="EMBL" id="NMRN01000042">
    <property type="protein sequence ID" value="PAS92301.1"/>
    <property type="molecule type" value="Genomic_DNA"/>
</dbReference>
<proteinExistence type="inferred from homology"/>
<keyword evidence="5 7" id="KW-0807">Transducer</keyword>
<dbReference type="PROSITE" id="PS50885">
    <property type="entry name" value="HAMP"/>
    <property type="match status" value="1"/>
</dbReference>
<keyword evidence="2 8" id="KW-0812">Transmembrane</keyword>
<dbReference type="GO" id="GO:0007165">
    <property type="term" value="P:signal transduction"/>
    <property type="evidence" value="ECO:0007669"/>
    <property type="project" value="UniProtKB-KW"/>
</dbReference>
<evidence type="ECO:0000313" key="13">
    <source>
        <dbReference type="Proteomes" id="UP000216107"/>
    </source>
</evidence>
<dbReference type="OrthoDB" id="1884279at2"/>
<name>A0A272EQE0_9RHOO</name>